<sequence length="383" mass="45744">MEKICVYTCITGNYDDLKEVRIDEGIDYICFTNNKKIKSETWKIIYIEDNKLDNHYLSRKIKMLGDSYLDKNYTLSIYVDASIIFKKSVKEFLSNYFDLEKDLLAACKHSVRNSINEEAVACIEQKKDNEKTIRRQLSFYQEENFADNLGLLEMTLIIKRHNNPLVRKTMKLWFEMILKYSKRDQLSFMYCLFKTKLPFRVIPLNVWSNEYIEFTPHKKNNFDYTYKIYYDFGYGFNENDSDNFVYLTKENKFLLSFILKKDVNRLRIDLTDISGVSFEIIGIEGVSKEELIWEDFLLYNNKYISNSTDPKIIINKNVKANNKIIMTMNIKELEKKDFLNIINYAIKEEEEKKQLQQELEKILNSTSWKVTKPLRYLSSKLRK</sequence>
<dbReference type="AlphaFoldDB" id="A0A9D1GAV3"/>
<dbReference type="PANTHER" id="PTHR12956:SF17">
    <property type="entry name" value="OS01G0749100 PROTEIN"/>
    <property type="match status" value="1"/>
</dbReference>
<dbReference type="PANTHER" id="PTHR12956">
    <property type="entry name" value="ALKALINE CERAMIDASE-RELATED"/>
    <property type="match status" value="1"/>
</dbReference>
<dbReference type="Pfam" id="PF04765">
    <property type="entry name" value="TOD1_MUCI70"/>
    <property type="match status" value="1"/>
</dbReference>
<evidence type="ECO:0000313" key="2">
    <source>
        <dbReference type="EMBL" id="HIT37790.1"/>
    </source>
</evidence>
<reference evidence="2" key="1">
    <citation type="submission" date="2020-10" db="EMBL/GenBank/DDBJ databases">
        <authorList>
            <person name="Gilroy R."/>
        </authorList>
    </citation>
    <scope>NUCLEOTIDE SEQUENCE</scope>
    <source>
        <strain evidence="2">CHK195-26880</strain>
    </source>
</reference>
<comment type="caution">
    <text evidence="2">The sequence shown here is derived from an EMBL/GenBank/DDBJ whole genome shotgun (WGS) entry which is preliminary data.</text>
</comment>
<evidence type="ECO:0000259" key="1">
    <source>
        <dbReference type="Pfam" id="PF04765"/>
    </source>
</evidence>
<reference evidence="2" key="2">
    <citation type="journal article" date="2021" name="PeerJ">
        <title>Extensive microbial diversity within the chicken gut microbiome revealed by metagenomics and culture.</title>
        <authorList>
            <person name="Gilroy R."/>
            <person name="Ravi A."/>
            <person name="Getino M."/>
            <person name="Pursley I."/>
            <person name="Horton D.L."/>
            <person name="Alikhan N.F."/>
            <person name="Baker D."/>
            <person name="Gharbi K."/>
            <person name="Hall N."/>
            <person name="Watson M."/>
            <person name="Adriaenssens E.M."/>
            <person name="Foster-Nyarko E."/>
            <person name="Jarju S."/>
            <person name="Secka A."/>
            <person name="Antonio M."/>
            <person name="Oren A."/>
            <person name="Chaudhuri R.R."/>
            <person name="La Ragione R."/>
            <person name="Hildebrand F."/>
            <person name="Pallen M.J."/>
        </authorList>
    </citation>
    <scope>NUCLEOTIDE SEQUENCE</scope>
    <source>
        <strain evidence="2">CHK195-26880</strain>
    </source>
</reference>
<organism evidence="2 3">
    <name type="scientific">Candidatus Onthousia faecipullorum</name>
    <dbReference type="NCBI Taxonomy" id="2840887"/>
    <lineage>
        <taxon>Bacteria</taxon>
        <taxon>Bacillati</taxon>
        <taxon>Bacillota</taxon>
        <taxon>Bacilli</taxon>
        <taxon>Candidatus Onthousia</taxon>
    </lineage>
</organism>
<dbReference type="InterPro" id="IPR006852">
    <property type="entry name" value="TOD1_MUCI70"/>
</dbReference>
<dbReference type="InterPro" id="IPR048354">
    <property type="entry name" value="TOD1_MUCI70_glycTrfase_dom"/>
</dbReference>
<evidence type="ECO:0000313" key="3">
    <source>
        <dbReference type="Proteomes" id="UP000886833"/>
    </source>
</evidence>
<name>A0A9D1GAV3_9FIRM</name>
<gene>
    <name evidence="2" type="ORF">IAB59_04885</name>
</gene>
<protein>
    <submittedName>
        <fullName evidence="2">DUF616 domain-containing protein</fullName>
    </submittedName>
</protein>
<proteinExistence type="predicted"/>
<dbReference type="EMBL" id="DVKQ01000062">
    <property type="protein sequence ID" value="HIT37790.1"/>
    <property type="molecule type" value="Genomic_DNA"/>
</dbReference>
<accession>A0A9D1GAV3</accession>
<dbReference type="Proteomes" id="UP000886833">
    <property type="component" value="Unassembled WGS sequence"/>
</dbReference>
<feature type="domain" description="TOD1/MUCI70 glycosyltransferase-like" evidence="1">
    <location>
        <begin position="37"/>
        <end position="196"/>
    </location>
</feature>